<dbReference type="STRING" id="71139.A0A059AGE0"/>
<dbReference type="InParanoid" id="A0A059AGE0"/>
<dbReference type="PANTHER" id="PTHR34778">
    <property type="entry name" value="OS02G0580700 PROTEIN"/>
    <property type="match status" value="1"/>
</dbReference>
<dbReference type="AlphaFoldDB" id="A0A059AGE0"/>
<feature type="region of interest" description="Disordered" evidence="1">
    <location>
        <begin position="484"/>
        <end position="553"/>
    </location>
</feature>
<name>A0A059AGE0_EUCGR</name>
<dbReference type="eggNOG" id="ENOG502RVJR">
    <property type="taxonomic scope" value="Eukaryota"/>
</dbReference>
<dbReference type="PANTHER" id="PTHR34778:SF2">
    <property type="entry name" value="OS02G0580700 PROTEIN"/>
    <property type="match status" value="1"/>
</dbReference>
<reference evidence="2" key="1">
    <citation type="submission" date="2013-07" db="EMBL/GenBank/DDBJ databases">
        <title>The genome of Eucalyptus grandis.</title>
        <authorList>
            <person name="Schmutz J."/>
            <person name="Hayes R."/>
            <person name="Myburg A."/>
            <person name="Tuskan G."/>
            <person name="Grattapaglia D."/>
            <person name="Rokhsar D.S."/>
        </authorList>
    </citation>
    <scope>NUCLEOTIDE SEQUENCE</scope>
    <source>
        <tissue evidence="2">Leaf extractions</tissue>
    </source>
</reference>
<proteinExistence type="predicted"/>
<feature type="compositionally biased region" description="Basic and acidic residues" evidence="1">
    <location>
        <begin position="508"/>
        <end position="518"/>
    </location>
</feature>
<dbReference type="Gramene" id="KCW52824">
    <property type="protein sequence ID" value="KCW52824"/>
    <property type="gene ID" value="EUGRSUZ_J02157"/>
</dbReference>
<dbReference type="OMA" id="CRTFAYL"/>
<dbReference type="EMBL" id="KK198762">
    <property type="protein sequence ID" value="KCW52824.1"/>
    <property type="molecule type" value="Genomic_DNA"/>
</dbReference>
<evidence type="ECO:0000256" key="1">
    <source>
        <dbReference type="SAM" id="MobiDB-lite"/>
    </source>
</evidence>
<gene>
    <name evidence="2" type="ORF">EUGRSUZ_J02157</name>
</gene>
<sequence length="569" mass="63806">MDDSESMVALKKAYAEIILNTAKEAAARVMASERKALRVQHDLKATKEEGLRMLLRLKQMMDAKMAEAEKTSVSQRGRIQELEAQLQEAEDKILDLRGELKNAQDELEKANKNQIGQNPEELSFPRKDGTPENHVNSFQSIVPYSSDSELETVAPLEGVSLINQARDHRSCNGRNQARQLVDRPLEDDRDQSPDLASIIMARRKEPELYRNGCTQRVRAFEGHMLDRTLGAVETSTEACALDCKRTDKAYMEETLEVAQKLPGKELNKISKVPTRKRRGAQLRKYKATSQRPSSSMLMKCSQTSVFSDCKSCSTNDSFKSGEVAHSGVSLRDEKVKELKNPLGLQDMLQSNRNYLSNSIVLKGKRKKIARGRKCLPDQLTSTTKPSILRHCKADQLDANFTSADARPKETKEGLLPNLDGGVVVGNGDSTLQARNNRMIVGEEQFVDESESVKKEISGPEILMLTDGKLDIGMTDVRVLDSEMNSAGSTQTNNSTPLKYTFQRKRRREPSNHTDENAAPRKSKVKKKKDDMEDDIQEPKKSDAVNESSRDSRRLAQVARQLIALSGKRW</sequence>
<evidence type="ECO:0000313" key="2">
    <source>
        <dbReference type="EMBL" id="KCW52824.1"/>
    </source>
</evidence>
<dbReference type="KEGG" id="egr:104422572"/>
<organism evidence="2">
    <name type="scientific">Eucalyptus grandis</name>
    <name type="common">Flooded gum</name>
    <dbReference type="NCBI Taxonomy" id="71139"/>
    <lineage>
        <taxon>Eukaryota</taxon>
        <taxon>Viridiplantae</taxon>
        <taxon>Streptophyta</taxon>
        <taxon>Embryophyta</taxon>
        <taxon>Tracheophyta</taxon>
        <taxon>Spermatophyta</taxon>
        <taxon>Magnoliopsida</taxon>
        <taxon>eudicotyledons</taxon>
        <taxon>Gunneridae</taxon>
        <taxon>Pentapetalae</taxon>
        <taxon>rosids</taxon>
        <taxon>malvids</taxon>
        <taxon>Myrtales</taxon>
        <taxon>Myrtaceae</taxon>
        <taxon>Myrtoideae</taxon>
        <taxon>Eucalypteae</taxon>
        <taxon>Eucalyptus</taxon>
    </lineage>
</organism>
<dbReference type="OrthoDB" id="657513at2759"/>
<feature type="compositionally biased region" description="Basic and acidic residues" evidence="1">
    <location>
        <begin position="536"/>
        <end position="553"/>
    </location>
</feature>
<feature type="region of interest" description="Disordered" evidence="1">
    <location>
        <begin position="110"/>
        <end position="133"/>
    </location>
</feature>
<feature type="compositionally biased region" description="Polar residues" evidence="1">
    <location>
        <begin position="484"/>
        <end position="497"/>
    </location>
</feature>
<protein>
    <submittedName>
        <fullName evidence="2">Uncharacterized protein</fullName>
    </submittedName>
</protein>
<accession>A0A059AGE0</accession>